<dbReference type="EMBL" id="LITU01000083">
    <property type="protein sequence ID" value="KOY12597.1"/>
    <property type="molecule type" value="Genomic_DNA"/>
</dbReference>
<evidence type="ECO:0008006" key="3">
    <source>
        <dbReference type="Google" id="ProtNLM"/>
    </source>
</evidence>
<dbReference type="Proteomes" id="UP000037688">
    <property type="component" value="Unassembled WGS sequence"/>
</dbReference>
<evidence type="ECO:0000313" key="1">
    <source>
        <dbReference type="EMBL" id="KOY12597.1"/>
    </source>
</evidence>
<organism evidence="1 2">
    <name type="scientific">Paenibacillus xylanivorans</name>
    <dbReference type="NCBI Taxonomy" id="1705561"/>
    <lineage>
        <taxon>Bacteria</taxon>
        <taxon>Bacillati</taxon>
        <taxon>Bacillota</taxon>
        <taxon>Bacilli</taxon>
        <taxon>Bacillales</taxon>
        <taxon>Paenibacillaceae</taxon>
        <taxon>Paenibacillus</taxon>
    </lineage>
</organism>
<protein>
    <recommendedName>
        <fullName evidence="3">MarR family transcriptional regulator</fullName>
    </recommendedName>
</protein>
<evidence type="ECO:0000313" key="2">
    <source>
        <dbReference type="Proteomes" id="UP000037688"/>
    </source>
</evidence>
<dbReference type="PATRIC" id="fig|1705561.3.peg.6292"/>
<dbReference type="AlphaFoldDB" id="A0A0N0C2B4"/>
<comment type="caution">
    <text evidence="1">The sequence shown here is derived from an EMBL/GenBank/DDBJ whole genome shotgun (WGS) entry which is preliminary data.</text>
</comment>
<reference evidence="1 2" key="1">
    <citation type="submission" date="2015-08" db="EMBL/GenBank/DDBJ databases">
        <title>Draft genome sequence of cellulolytic and xylanolytic Paenibacillus sp. A59, isolated from a decaying forest soil from Patagonia, Argentina.</title>
        <authorList>
            <person name="Ghio S."/>
            <person name="Caceres A.M."/>
            <person name="Talia P."/>
            <person name="Grasso D."/>
            <person name="Campos E."/>
        </authorList>
    </citation>
    <scope>NUCLEOTIDE SEQUENCE [LARGE SCALE GENOMIC DNA]</scope>
    <source>
        <strain evidence="1 2">A59</strain>
    </source>
</reference>
<dbReference type="RefSeq" id="WP_053784218.1">
    <property type="nucleotide sequence ID" value="NZ_LITU01000083.1"/>
</dbReference>
<name>A0A0N0C2B4_9BACL</name>
<proteinExistence type="predicted"/>
<sequence>MKTFKVTVPKGYAPATYEELAKMAGLPTDEAEKAIHEMEEVGIVNIIKFGDVMFYKLNLGGQKGASQ</sequence>
<dbReference type="OrthoDB" id="2666489at2"/>
<accession>A0A0N0C2B4</accession>
<keyword evidence="2" id="KW-1185">Reference proteome</keyword>
<gene>
    <name evidence="1" type="ORF">AMS66_29750</name>
</gene>